<dbReference type="InterPro" id="IPR019775">
    <property type="entry name" value="WD40_repeat_CS"/>
</dbReference>
<dbReference type="SMART" id="SM01026">
    <property type="entry name" value="Beach"/>
    <property type="match status" value="1"/>
</dbReference>
<evidence type="ECO:0000259" key="6">
    <source>
        <dbReference type="PROSITE" id="PS51783"/>
    </source>
</evidence>
<dbReference type="Pfam" id="PF20426">
    <property type="entry name" value="NBCH_WD40"/>
    <property type="match status" value="1"/>
</dbReference>
<protein>
    <recommendedName>
        <fullName evidence="9">Beach-domain-containing protein</fullName>
    </recommendedName>
</protein>
<dbReference type="PROSITE" id="PS00678">
    <property type="entry name" value="WD_REPEATS_1"/>
    <property type="match status" value="1"/>
</dbReference>
<dbReference type="PANTHER" id="PTHR46108:SF4">
    <property type="entry name" value="BLUE CHEESE"/>
    <property type="match status" value="1"/>
</dbReference>
<evidence type="ECO:0000256" key="1">
    <source>
        <dbReference type="ARBA" id="ARBA00022574"/>
    </source>
</evidence>
<dbReference type="Gene3D" id="2.130.10.10">
    <property type="entry name" value="YVTN repeat-like/Quinoprotein amine dehydrogenase"/>
    <property type="match status" value="1"/>
</dbReference>
<dbReference type="CDD" id="cd06071">
    <property type="entry name" value="Beach"/>
    <property type="match status" value="1"/>
</dbReference>
<dbReference type="FunCoup" id="S8FUC4">
    <property type="interactions" value="70"/>
</dbReference>
<dbReference type="PROSITE" id="PS50197">
    <property type="entry name" value="BEACH"/>
    <property type="match status" value="1"/>
</dbReference>
<feature type="region of interest" description="Disordered" evidence="4">
    <location>
        <begin position="14"/>
        <end position="39"/>
    </location>
</feature>
<dbReference type="InterPro" id="IPR001680">
    <property type="entry name" value="WD40_rpt"/>
</dbReference>
<organism evidence="7 8">
    <name type="scientific">Fomitopsis schrenkii</name>
    <name type="common">Brown rot fungus</name>
    <dbReference type="NCBI Taxonomy" id="2126942"/>
    <lineage>
        <taxon>Eukaryota</taxon>
        <taxon>Fungi</taxon>
        <taxon>Dikarya</taxon>
        <taxon>Basidiomycota</taxon>
        <taxon>Agaricomycotina</taxon>
        <taxon>Agaricomycetes</taxon>
        <taxon>Polyporales</taxon>
        <taxon>Fomitopsis</taxon>
    </lineage>
</organism>
<dbReference type="Proteomes" id="UP000015241">
    <property type="component" value="Unassembled WGS sequence"/>
</dbReference>
<dbReference type="SMART" id="SM00320">
    <property type="entry name" value="WD40"/>
    <property type="match status" value="3"/>
</dbReference>
<evidence type="ECO:0000259" key="5">
    <source>
        <dbReference type="PROSITE" id="PS50197"/>
    </source>
</evidence>
<name>S8FUC4_FOMSC</name>
<keyword evidence="1 3" id="KW-0853">WD repeat</keyword>
<evidence type="ECO:0000256" key="4">
    <source>
        <dbReference type="SAM" id="MobiDB-lite"/>
    </source>
</evidence>
<feature type="domain" description="BEACH" evidence="5">
    <location>
        <begin position="1395"/>
        <end position="1684"/>
    </location>
</feature>
<dbReference type="PANTHER" id="PTHR46108">
    <property type="entry name" value="BLUE CHEESE"/>
    <property type="match status" value="1"/>
</dbReference>
<feature type="domain" description="BEACH-type PH" evidence="6">
    <location>
        <begin position="1227"/>
        <end position="1349"/>
    </location>
</feature>
<evidence type="ECO:0000256" key="2">
    <source>
        <dbReference type="ARBA" id="ARBA00022737"/>
    </source>
</evidence>
<gene>
    <name evidence="7" type="ORF">FOMPIDRAFT_1027541</name>
</gene>
<evidence type="ECO:0000313" key="7">
    <source>
        <dbReference type="EMBL" id="EPT04761.1"/>
    </source>
</evidence>
<dbReference type="InterPro" id="IPR056252">
    <property type="entry name" value="Alfy-like_Arm-like"/>
</dbReference>
<dbReference type="HOGENOM" id="CLU_000175_1_1_1"/>
<keyword evidence="8" id="KW-1185">Reference proteome</keyword>
<keyword evidence="2" id="KW-0677">Repeat</keyword>
<feature type="repeat" description="WD" evidence="3">
    <location>
        <begin position="1830"/>
        <end position="1871"/>
    </location>
</feature>
<dbReference type="InterPro" id="IPR015943">
    <property type="entry name" value="WD40/YVTN_repeat-like_dom_sf"/>
</dbReference>
<evidence type="ECO:0000256" key="3">
    <source>
        <dbReference type="PROSITE-ProRule" id="PRU00221"/>
    </source>
</evidence>
<dbReference type="InterPro" id="IPR000409">
    <property type="entry name" value="BEACH_dom"/>
</dbReference>
<dbReference type="Gene3D" id="1.10.1540.10">
    <property type="entry name" value="BEACH domain"/>
    <property type="match status" value="1"/>
</dbReference>
<proteinExistence type="predicted"/>
<reference evidence="7 8" key="1">
    <citation type="journal article" date="2012" name="Science">
        <title>The Paleozoic origin of enzymatic lignin decomposition reconstructed from 31 fungal genomes.</title>
        <authorList>
            <person name="Floudas D."/>
            <person name="Binder M."/>
            <person name="Riley R."/>
            <person name="Barry K."/>
            <person name="Blanchette R.A."/>
            <person name="Henrissat B."/>
            <person name="Martinez A.T."/>
            <person name="Otillar R."/>
            <person name="Spatafora J.W."/>
            <person name="Yadav J.S."/>
            <person name="Aerts A."/>
            <person name="Benoit I."/>
            <person name="Boyd A."/>
            <person name="Carlson A."/>
            <person name="Copeland A."/>
            <person name="Coutinho P.M."/>
            <person name="de Vries R.P."/>
            <person name="Ferreira P."/>
            <person name="Findley K."/>
            <person name="Foster B."/>
            <person name="Gaskell J."/>
            <person name="Glotzer D."/>
            <person name="Gorecki P."/>
            <person name="Heitman J."/>
            <person name="Hesse C."/>
            <person name="Hori C."/>
            <person name="Igarashi K."/>
            <person name="Jurgens J.A."/>
            <person name="Kallen N."/>
            <person name="Kersten P."/>
            <person name="Kohler A."/>
            <person name="Kuees U."/>
            <person name="Kumar T.K.A."/>
            <person name="Kuo A."/>
            <person name="LaButti K."/>
            <person name="Larrondo L.F."/>
            <person name="Lindquist E."/>
            <person name="Ling A."/>
            <person name="Lombard V."/>
            <person name="Lucas S."/>
            <person name="Lundell T."/>
            <person name="Martin R."/>
            <person name="McLaughlin D.J."/>
            <person name="Morgenstern I."/>
            <person name="Morin E."/>
            <person name="Murat C."/>
            <person name="Nagy L.G."/>
            <person name="Nolan M."/>
            <person name="Ohm R.A."/>
            <person name="Patyshakuliyeva A."/>
            <person name="Rokas A."/>
            <person name="Ruiz-Duenas F.J."/>
            <person name="Sabat G."/>
            <person name="Salamov A."/>
            <person name="Samejima M."/>
            <person name="Schmutz J."/>
            <person name="Slot J.C."/>
            <person name="St John F."/>
            <person name="Stenlid J."/>
            <person name="Sun H."/>
            <person name="Sun S."/>
            <person name="Syed K."/>
            <person name="Tsang A."/>
            <person name="Wiebenga A."/>
            <person name="Young D."/>
            <person name="Pisabarro A."/>
            <person name="Eastwood D.C."/>
            <person name="Martin F."/>
            <person name="Cullen D."/>
            <person name="Grigoriev I.V."/>
            <person name="Hibbett D.S."/>
        </authorList>
    </citation>
    <scope>NUCLEOTIDE SEQUENCE</scope>
    <source>
        <strain evidence="8">FP-58527</strain>
    </source>
</reference>
<dbReference type="PROSITE" id="PS50082">
    <property type="entry name" value="WD_REPEATS_2"/>
    <property type="match status" value="2"/>
</dbReference>
<dbReference type="Pfam" id="PF23295">
    <property type="entry name" value="Arm_4"/>
    <property type="match status" value="1"/>
</dbReference>
<accession>S8FUC4</accession>
<dbReference type="EMBL" id="KE504125">
    <property type="protein sequence ID" value="EPT04761.1"/>
    <property type="molecule type" value="Genomic_DNA"/>
</dbReference>
<dbReference type="STRING" id="743788.S8FUC4"/>
<dbReference type="InterPro" id="IPR046851">
    <property type="entry name" value="NBCH_WD40"/>
</dbReference>
<dbReference type="InterPro" id="IPR023362">
    <property type="entry name" value="PH-BEACH_dom"/>
</dbReference>
<evidence type="ECO:0000313" key="8">
    <source>
        <dbReference type="Proteomes" id="UP000015241"/>
    </source>
</evidence>
<evidence type="ECO:0008006" key="9">
    <source>
        <dbReference type="Google" id="ProtNLM"/>
    </source>
</evidence>
<dbReference type="PROSITE" id="PS51783">
    <property type="entry name" value="PH_BEACH"/>
    <property type="match status" value="1"/>
</dbReference>
<dbReference type="InterPro" id="IPR036372">
    <property type="entry name" value="BEACH_dom_sf"/>
</dbReference>
<dbReference type="eggNOG" id="KOG1786">
    <property type="taxonomic scope" value="Eukaryota"/>
</dbReference>
<dbReference type="InParanoid" id="S8FUC4"/>
<feature type="repeat" description="WD" evidence="3">
    <location>
        <begin position="1789"/>
        <end position="1815"/>
    </location>
</feature>
<dbReference type="OrthoDB" id="26681at2759"/>
<dbReference type="SUPFAM" id="SSF49899">
    <property type="entry name" value="Concanavalin A-like lectins/glucanases"/>
    <property type="match status" value="1"/>
</dbReference>
<dbReference type="InterPro" id="IPR051944">
    <property type="entry name" value="BEACH_domain_protein"/>
</dbReference>
<dbReference type="PROSITE" id="PS50294">
    <property type="entry name" value="WD_REPEATS_REGION"/>
    <property type="match status" value="1"/>
</dbReference>
<dbReference type="InterPro" id="IPR013320">
    <property type="entry name" value="ConA-like_dom_sf"/>
</dbReference>
<dbReference type="Pfam" id="PF02138">
    <property type="entry name" value="Beach"/>
    <property type="match status" value="1"/>
</dbReference>
<dbReference type="SUPFAM" id="SSF50978">
    <property type="entry name" value="WD40 repeat-like"/>
    <property type="match status" value="1"/>
</dbReference>
<dbReference type="SUPFAM" id="SSF81837">
    <property type="entry name" value="BEACH domain"/>
    <property type="match status" value="1"/>
</dbReference>
<dbReference type="SUPFAM" id="SSF50729">
    <property type="entry name" value="PH domain-like"/>
    <property type="match status" value="1"/>
</dbReference>
<sequence>MFRQLLTPLSAAFSLPQLSPRPGTATSPHSGADDRADDSLDPEEFARDVLIQLMRNAVENLKAAEGLQAKAELLAEMHKIMLEDVATKDVFREMDGFLVVMSVLSTLQAVDDEVAKTEMLEATRLAFVMLSESLEEHEGNQEYFKTSVGFESLGEAMATLVSNTTTIRHTLGFLVSFGLHKFSMSGIFDFGDETDYTLLDHRIRDFEPAFGPIRYPDAFRLLFNCLPHAAADGRALRYCILKLLERLSYHSHRNHCLLSSIGLVEPLFRKYCQWKDDADVTRPERQIVQKLLRRLIDVGTSTDEARVMFQHVVREDNTLDADILEVLRAGMKVKWPEHLSLDNCAAIQVPHHDTRGLPLQGFTFMIWMWIEKFPTNTSHAIFSFRLRDRVFVALGITPDAHLECQTTEATKLNAVIHRARWTHVTFAFHPHRSANPTVRIFVDGIITDVMKWTYPKPDYPAGVGIYQVGDNSGLAPMSWSIASSYVFATPLADSIPRFIHHLGPRYSSRFQTTQLARFFTYEASTALHIFLDGAAHQSVAKADIMQLQHVVRDGLAVGDSSIVFSLNTASELQSTDTGIRLGFVGIGDIFLVKNGTLDMALWRIGGTAIALRLVQLANSDHQLSRALGILADGIRNSWQNSEDIERLRGYDILADLLRAKPDLINMTGFETIFEFLGLNFRSPDQSTIVNAVAYRAIALDFQLWASTRTEIQRLHLEHFTTLLHTSKYKRFNVKNRFAKAGVVRKLLFVMQTSLYSYDMFSQLLDALRIVAQVHFTADDAIKPIVSYLAANLHEGNNSQSKAEQVLSMLISVLRSPAAYERFASTLPVPRISLLLLGERPSPTTAALVLQLLTISVKLSSSFSRKFELVSGWNILKAVVPHAWDYSVHRAAFDLLLGYLEGDARGSPVVACPQVLPAIFLALKLALGTIGIRIVSGISSTDHELEDNVERLLEELIEVHSSTPSFRHLFKSQATTELFVDAYKSFLASAAMVIELSQSTVRILEKLSHVGLGIALSDEVGNSQKQEIMDLLQSAESALNPRASQETTIDTIAVAGTKSRRRRMASVRLSVQLGESAVKRSITRINDWRKTVIATERKRLRKTVLDLREYHRQISSLTDWYALLTNERGLWPSPLDTRWQLDETEGPYRVRKKLEPTQEYRISTKVETMNHLGFELQIPSTHNGTPVMQLEVPPWAEGYDPSATGVDERQLQEDIVEDKHRRVRHELEPADVIESANTVARISGVDSSPGLLILGQTHLYMLDGLVQNDDGEVIDAHDAPKRLFFVPGSIIELDGPQRAQRWSHEQIVSFSDRTCLFRDVGLEIYFKDSRSLLVVFLEKRQRLEMSDRLSAIMYRYSAEPPPTASPVMQLKSPPLLSPMMGRLSGKLSASLSAKVLSGLRLDELSTAQRKWQTREISNFTYISILNQISGRTPSDATQYPVFPWVLKDYTSEKLDLSSAESYRDLRRPMGALTPAREEAARSRYANLESVGEKPFHCGTHFSSSMIVCHFLIRVEPFSHMFKTLQGGDWDLPERLFSDVRRAYESASTDVRGDVRELIPEFYALPEFLENSARIDFGVQQSTGERIDDVKLPPWAKRDPLLFISLHREALESDYVSENLPYWIDLIWGYKQRDPKSLNVFHPLSYEGSIDLDTITDELEREATVGIIHNFGQTPRKLFHTPHIERMMHGNSSLPIGTLYGIAEDYYLLSQSNRFIKDLGARNPIRELAFDPISQKMIPYPDGTACIPGLPHERVVWKPGLHSGGDLRVVVDNKVVQVVESTSCSCAVFADPSTLVTGSRDHTVRLWRVQRPGQILNAHKEPPLNITLTHVMRAHTSAVTCVVASRAWSVVLSGSKDGSAAFWDLNRGTYVRSIWHGQGNGSGVHLVSVNESTGHVASCSRSKLWLHTINGRPIVSLDLDSSTVPNSYPAITSLAFLEREYSRIGVLATGSPDGTIALRTWNADKTPEGEKAKWEFDTLKTLIVKGPDGHVQPKGYNPCVTALKFIGECLYHGEDSGRTFSWDLPD</sequence>
<dbReference type="InterPro" id="IPR036322">
    <property type="entry name" value="WD40_repeat_dom_sf"/>
</dbReference>